<feature type="domain" description="Pyruvate kinase barrel" evidence="14">
    <location>
        <begin position="105"/>
        <end position="249"/>
    </location>
</feature>
<proteinExistence type="inferred from homology"/>
<dbReference type="AlphaFoldDB" id="A0A2P4YPM8"/>
<keyword evidence="6" id="KW-0479">Metal-binding</keyword>
<dbReference type="Gene3D" id="3.20.20.60">
    <property type="entry name" value="Phosphoenolpyruvate-binding domains"/>
    <property type="match status" value="1"/>
</dbReference>
<keyword evidence="10" id="KW-0460">Magnesium</keyword>
<evidence type="ECO:0000256" key="12">
    <source>
        <dbReference type="ARBA" id="ARBA00023317"/>
    </source>
</evidence>
<dbReference type="GO" id="GO:0000287">
    <property type="term" value="F:magnesium ion binding"/>
    <property type="evidence" value="ECO:0007669"/>
    <property type="project" value="InterPro"/>
</dbReference>
<keyword evidence="7" id="KW-0547">Nucleotide-binding</keyword>
<evidence type="ECO:0000256" key="11">
    <source>
        <dbReference type="ARBA" id="ARBA00023152"/>
    </source>
</evidence>
<keyword evidence="16" id="KW-1185">Reference proteome</keyword>
<keyword evidence="11" id="KW-0324">Glycolysis</keyword>
<keyword evidence="5" id="KW-0808">Transferase</keyword>
<feature type="non-terminal residue" evidence="15">
    <location>
        <position position="253"/>
    </location>
</feature>
<dbReference type="GO" id="GO:0004743">
    <property type="term" value="F:pyruvate kinase activity"/>
    <property type="evidence" value="ECO:0007669"/>
    <property type="project" value="UniProtKB-EC"/>
</dbReference>
<evidence type="ECO:0000256" key="4">
    <source>
        <dbReference type="ARBA" id="ARBA00012142"/>
    </source>
</evidence>
<dbReference type="InterPro" id="IPR001697">
    <property type="entry name" value="Pyr_Knase"/>
</dbReference>
<evidence type="ECO:0000256" key="3">
    <source>
        <dbReference type="ARBA" id="ARBA00008663"/>
    </source>
</evidence>
<comment type="cofactor">
    <cofactor evidence="1">
        <name>K(+)</name>
        <dbReference type="ChEBI" id="CHEBI:29103"/>
    </cofactor>
</comment>
<dbReference type="UniPathway" id="UPA00109">
    <property type="reaction ID" value="UER00188"/>
</dbReference>
<evidence type="ECO:0000256" key="2">
    <source>
        <dbReference type="ARBA" id="ARBA00004997"/>
    </source>
</evidence>
<accession>A0A2P4YPM8</accession>
<dbReference type="InterPro" id="IPR040442">
    <property type="entry name" value="Pyrv_kinase-like_dom_sf"/>
</dbReference>
<dbReference type="InterPro" id="IPR015813">
    <property type="entry name" value="Pyrv/PenolPyrv_kinase-like_dom"/>
</dbReference>
<evidence type="ECO:0000256" key="13">
    <source>
        <dbReference type="SAM" id="MobiDB-lite"/>
    </source>
</evidence>
<evidence type="ECO:0000313" key="15">
    <source>
        <dbReference type="EMBL" id="POM79709.1"/>
    </source>
</evidence>
<protein>
    <recommendedName>
        <fullName evidence="4">pyruvate kinase</fullName>
        <ecNumber evidence="4">2.7.1.40</ecNumber>
    </recommendedName>
</protein>
<feature type="compositionally biased region" description="Basic and acidic residues" evidence="13">
    <location>
        <begin position="1"/>
        <end position="10"/>
    </location>
</feature>
<evidence type="ECO:0000256" key="5">
    <source>
        <dbReference type="ARBA" id="ARBA00022679"/>
    </source>
</evidence>
<evidence type="ECO:0000256" key="1">
    <source>
        <dbReference type="ARBA" id="ARBA00001958"/>
    </source>
</evidence>
<dbReference type="EC" id="2.7.1.40" evidence="4"/>
<evidence type="ECO:0000313" key="16">
    <source>
        <dbReference type="Proteomes" id="UP000237271"/>
    </source>
</evidence>
<dbReference type="SUPFAM" id="SSF51621">
    <property type="entry name" value="Phosphoenolpyruvate/pyruvate domain"/>
    <property type="match status" value="1"/>
</dbReference>
<feature type="region of interest" description="Disordered" evidence="13">
    <location>
        <begin position="1"/>
        <end position="30"/>
    </location>
</feature>
<evidence type="ECO:0000259" key="14">
    <source>
        <dbReference type="Pfam" id="PF00224"/>
    </source>
</evidence>
<comment type="caution">
    <text evidence="15">The sequence shown here is derived from an EMBL/GenBank/DDBJ whole genome shotgun (WGS) entry which is preliminary data.</text>
</comment>
<keyword evidence="8 15" id="KW-0418">Kinase</keyword>
<dbReference type="GO" id="GO:0016301">
    <property type="term" value="F:kinase activity"/>
    <property type="evidence" value="ECO:0007669"/>
    <property type="project" value="UniProtKB-KW"/>
</dbReference>
<keyword evidence="9" id="KW-0067">ATP-binding</keyword>
<comment type="pathway">
    <text evidence="2">Carbohydrate degradation; glycolysis; pyruvate from D-glyceraldehyde 3-phosphate: step 5/5.</text>
</comment>
<sequence>MRRTSSDRHTIGRNPRTGTLMRPGLPRRWSKDDELMRTPSAHYDQVRVSGFPPVQLGSWHRYRSLSQEYDHVFKPDSSSIAREPAKFHVGIEIKQILTPTTARARKTKIICAIGPASWSVEMLGEILRQLLDAGMNVARLNFSHGDHELHMRSLMNLREALAARPGCHCAVLLDTKGPEIRSGFLKGHKPVQLKAGQMLEITTDYGVEGDSARIACTYDQLPTSVAVGSKILCDDGSLVMTVVECLPESIIVR</sequence>
<comment type="similarity">
    <text evidence="3">Belongs to the pyruvate kinase family.</text>
</comment>
<evidence type="ECO:0000256" key="9">
    <source>
        <dbReference type="ARBA" id="ARBA00022840"/>
    </source>
</evidence>
<reference evidence="15 16" key="1">
    <citation type="journal article" date="2017" name="Genome Biol. Evol.">
        <title>Phytophthora megakarya and P. palmivora, closely related causal agents of cacao black pod rot, underwent increases in genome sizes and gene numbers by different mechanisms.</title>
        <authorList>
            <person name="Ali S.S."/>
            <person name="Shao J."/>
            <person name="Lary D.J."/>
            <person name="Kronmiller B."/>
            <person name="Shen D."/>
            <person name="Strem M.D."/>
            <person name="Amoako-Attah I."/>
            <person name="Akrofi A.Y."/>
            <person name="Begoude B.A."/>
            <person name="Ten Hoopen G.M."/>
            <person name="Coulibaly K."/>
            <person name="Kebe B.I."/>
            <person name="Melnick R.L."/>
            <person name="Guiltinan M.J."/>
            <person name="Tyler B.M."/>
            <person name="Meinhardt L.W."/>
            <person name="Bailey B.A."/>
        </authorList>
    </citation>
    <scope>NUCLEOTIDE SEQUENCE [LARGE SCALE GENOMIC DNA]</scope>
    <source>
        <strain evidence="16">sbr112.9</strain>
    </source>
</reference>
<dbReference type="InterPro" id="IPR015793">
    <property type="entry name" value="Pyrv_Knase_brl"/>
</dbReference>
<name>A0A2P4YPM8_9STRA</name>
<dbReference type="GO" id="GO:0030955">
    <property type="term" value="F:potassium ion binding"/>
    <property type="evidence" value="ECO:0007669"/>
    <property type="project" value="InterPro"/>
</dbReference>
<dbReference type="Proteomes" id="UP000237271">
    <property type="component" value="Unassembled WGS sequence"/>
</dbReference>
<keyword evidence="12 15" id="KW-0670">Pyruvate</keyword>
<evidence type="ECO:0000256" key="6">
    <source>
        <dbReference type="ARBA" id="ARBA00022723"/>
    </source>
</evidence>
<dbReference type="SUPFAM" id="SSF50800">
    <property type="entry name" value="PK beta-barrel domain-like"/>
    <property type="match status" value="1"/>
</dbReference>
<evidence type="ECO:0000256" key="10">
    <source>
        <dbReference type="ARBA" id="ARBA00022842"/>
    </source>
</evidence>
<dbReference type="EMBL" id="NCKW01001114">
    <property type="protein sequence ID" value="POM79709.1"/>
    <property type="molecule type" value="Genomic_DNA"/>
</dbReference>
<evidence type="ECO:0000256" key="8">
    <source>
        <dbReference type="ARBA" id="ARBA00022777"/>
    </source>
</evidence>
<dbReference type="Gene3D" id="2.40.33.10">
    <property type="entry name" value="PK beta-barrel domain-like"/>
    <property type="match status" value="1"/>
</dbReference>
<dbReference type="OrthoDB" id="108365at2759"/>
<dbReference type="PANTHER" id="PTHR11817">
    <property type="entry name" value="PYRUVATE KINASE"/>
    <property type="match status" value="1"/>
</dbReference>
<dbReference type="GO" id="GO:0005524">
    <property type="term" value="F:ATP binding"/>
    <property type="evidence" value="ECO:0007669"/>
    <property type="project" value="UniProtKB-KW"/>
</dbReference>
<evidence type="ECO:0000256" key="7">
    <source>
        <dbReference type="ARBA" id="ARBA00022741"/>
    </source>
</evidence>
<dbReference type="Pfam" id="PF00224">
    <property type="entry name" value="PK"/>
    <property type="match status" value="1"/>
</dbReference>
<organism evidence="15 16">
    <name type="scientific">Phytophthora palmivora</name>
    <dbReference type="NCBI Taxonomy" id="4796"/>
    <lineage>
        <taxon>Eukaryota</taxon>
        <taxon>Sar</taxon>
        <taxon>Stramenopiles</taxon>
        <taxon>Oomycota</taxon>
        <taxon>Peronosporomycetes</taxon>
        <taxon>Peronosporales</taxon>
        <taxon>Peronosporaceae</taxon>
        <taxon>Phytophthora</taxon>
    </lineage>
</organism>
<gene>
    <name evidence="15" type="ORF">PHPALM_2555</name>
</gene>
<dbReference type="InterPro" id="IPR011037">
    <property type="entry name" value="Pyrv_Knase-like_insert_dom_sf"/>
</dbReference>
<dbReference type="InterPro" id="IPR015806">
    <property type="entry name" value="Pyrv_Knase_insert_dom_sf"/>
</dbReference>